<dbReference type="AlphaFoldDB" id="A0A8S4DEK1"/>
<evidence type="ECO:0000313" key="3">
    <source>
        <dbReference type="Proteomes" id="UP000653454"/>
    </source>
</evidence>
<sequence length="838" mass="96131">MDLQKLVDENQSIKIVPSIEDTLRSSGFNVDLDESALLWFSQLQRTWKTWKKSATVENNIESFFQSTQEPFRLALALVIKCDEFKDCKPKSLPFCIIETLSKWSERNNVSPDEYLKLPAFKIAITQRNQSFFNLIVKTYQLTTIKEVILPMVHDIIEVGNYKQACQIIIAMKLFDDIPIDTVLFPLVLQDKHNIIDDYLTECPQQVTPFLLFLDNLLDKSFNIREYVQNYLDNHAVGEIKYEKLHYKPLGKLVARLCNKYKVPIETCKNLSKNRTTGGLRYLIHQKYQEHNVSASVWEDLVKDSLKQNVGSAAEFIDMLTEYDRKEALKWAMYLNMPECDYPPGLTAMPTQSGQDEAEEDWDDQQNQEECYKLTLQDDQIILVDTGEKFYDMMNSNLTKSRVVSIDCEWKPSFGATQSQVALIQVGTFEKVYLIDSVLLNSKEYLSFWYTFNKSLLDNAEIIKLGFGLEQDLREMKACITGLSNIKVKGEGLLDLALLWKSLLNSGFALTSRNDIAGNSLSTLVQLCFGVPLAKTEQCSNWELRPLRSTQIHYAALDAHVLLEIYYYLQNRCLEQGIKFDEICNDVMLEGKQKSSKKLKVADRIQSSFNSMPQRSPDQIKFSVDPKLSDLLSYLRYCGFDSTVTSPTMLWHDIINLAISEDRLLLIPKMKFSPTPNYSQSSIFEVGPGNVNDQIKKILAYFRVDLKACKLLSRCVYCNEAQFKMLTSNEVHNIYNDYVKSSSYTNKYTENEYEDDDVNYDNFLSDSDCDDELYVPVSNTVGPKVNKSVPLQYEGIDKLIKSNHQAMLCEGCGKLLWEEEEIMKAAGDVINKLAKLSIA</sequence>
<dbReference type="SMART" id="SM00474">
    <property type="entry name" value="35EXOc"/>
    <property type="match status" value="1"/>
</dbReference>
<organism evidence="2 3">
    <name type="scientific">Plutella xylostella</name>
    <name type="common">Diamondback moth</name>
    <name type="synonym">Plutella maculipennis</name>
    <dbReference type="NCBI Taxonomy" id="51655"/>
    <lineage>
        <taxon>Eukaryota</taxon>
        <taxon>Metazoa</taxon>
        <taxon>Ecdysozoa</taxon>
        <taxon>Arthropoda</taxon>
        <taxon>Hexapoda</taxon>
        <taxon>Insecta</taxon>
        <taxon>Pterygota</taxon>
        <taxon>Neoptera</taxon>
        <taxon>Endopterygota</taxon>
        <taxon>Lepidoptera</taxon>
        <taxon>Glossata</taxon>
        <taxon>Ditrysia</taxon>
        <taxon>Yponomeutoidea</taxon>
        <taxon>Plutellidae</taxon>
        <taxon>Plutella</taxon>
    </lineage>
</organism>
<dbReference type="Pfam" id="PF01927">
    <property type="entry name" value="Mut7-C"/>
    <property type="match status" value="1"/>
</dbReference>
<dbReference type="GO" id="GO:0008408">
    <property type="term" value="F:3'-5' exonuclease activity"/>
    <property type="evidence" value="ECO:0007669"/>
    <property type="project" value="InterPro"/>
</dbReference>
<gene>
    <name evidence="2" type="ORF">PLXY2_LOCUS1911</name>
</gene>
<accession>A0A8S4DEK1</accession>
<name>A0A8S4DEK1_PLUXY</name>
<protein>
    <submittedName>
        <fullName evidence="2">(diamondback moth) hypothetical protein</fullName>
    </submittedName>
</protein>
<dbReference type="InterPro" id="IPR012337">
    <property type="entry name" value="RNaseH-like_sf"/>
</dbReference>
<keyword evidence="3" id="KW-1185">Reference proteome</keyword>
<dbReference type="Proteomes" id="UP000653454">
    <property type="component" value="Unassembled WGS sequence"/>
</dbReference>
<dbReference type="PANTHER" id="PTHR47765">
    <property type="entry name" value="3'-5' EXONUCLEASE DOMAIN-CONTAINING PROTEIN"/>
    <property type="match status" value="1"/>
</dbReference>
<dbReference type="InterPro" id="IPR002782">
    <property type="entry name" value="Mut7-C_RNAse_dom"/>
</dbReference>
<comment type="caution">
    <text evidence="2">The sequence shown here is derived from an EMBL/GenBank/DDBJ whole genome shotgun (WGS) entry which is preliminary data.</text>
</comment>
<dbReference type="SUPFAM" id="SSF53098">
    <property type="entry name" value="Ribonuclease H-like"/>
    <property type="match status" value="1"/>
</dbReference>
<dbReference type="EMBL" id="CAJHNJ030000005">
    <property type="protein sequence ID" value="CAG9098797.1"/>
    <property type="molecule type" value="Genomic_DNA"/>
</dbReference>
<dbReference type="Gene3D" id="3.30.420.10">
    <property type="entry name" value="Ribonuclease H-like superfamily/Ribonuclease H"/>
    <property type="match status" value="1"/>
</dbReference>
<dbReference type="Pfam" id="PF01612">
    <property type="entry name" value="DNA_pol_A_exo1"/>
    <property type="match status" value="1"/>
</dbReference>
<dbReference type="InterPro" id="IPR002562">
    <property type="entry name" value="3'-5'_exonuclease_dom"/>
</dbReference>
<evidence type="ECO:0000313" key="2">
    <source>
        <dbReference type="EMBL" id="CAG9098797.1"/>
    </source>
</evidence>
<feature type="domain" description="3'-5' exonuclease" evidence="1">
    <location>
        <begin position="381"/>
        <end position="573"/>
    </location>
</feature>
<dbReference type="InterPro" id="IPR036397">
    <property type="entry name" value="RNaseH_sf"/>
</dbReference>
<reference evidence="2" key="1">
    <citation type="submission" date="2020-11" db="EMBL/GenBank/DDBJ databases">
        <authorList>
            <person name="Whiteford S."/>
        </authorList>
    </citation>
    <scope>NUCLEOTIDE SEQUENCE</scope>
</reference>
<proteinExistence type="predicted"/>
<dbReference type="GO" id="GO:0003676">
    <property type="term" value="F:nucleic acid binding"/>
    <property type="evidence" value="ECO:0007669"/>
    <property type="project" value="InterPro"/>
</dbReference>
<dbReference type="InterPro" id="IPR052408">
    <property type="entry name" value="Exonuclease_MUT-7-like"/>
</dbReference>
<dbReference type="GO" id="GO:0006139">
    <property type="term" value="P:nucleobase-containing compound metabolic process"/>
    <property type="evidence" value="ECO:0007669"/>
    <property type="project" value="InterPro"/>
</dbReference>
<dbReference type="PANTHER" id="PTHR47765:SF2">
    <property type="entry name" value="EXONUCLEASE MUT-7 HOMOLOG"/>
    <property type="match status" value="1"/>
</dbReference>
<evidence type="ECO:0000259" key="1">
    <source>
        <dbReference type="SMART" id="SM00474"/>
    </source>
</evidence>